<reference evidence="8" key="1">
    <citation type="submission" date="2021-06" db="EMBL/GenBank/DDBJ databases">
        <authorList>
            <person name="Hodson N. C."/>
            <person name="Mongue J. A."/>
            <person name="Jaron S. K."/>
        </authorList>
    </citation>
    <scope>NUCLEOTIDE SEQUENCE</scope>
</reference>
<accession>A0A8J2JM45</accession>
<keyword evidence="4" id="KW-0378">Hydrolase</keyword>
<dbReference type="GO" id="GO:0046872">
    <property type="term" value="F:metal ion binding"/>
    <property type="evidence" value="ECO:0007669"/>
    <property type="project" value="UniProtKB-KW"/>
</dbReference>
<dbReference type="PROSITE" id="PS00893">
    <property type="entry name" value="NUDIX_BOX"/>
    <property type="match status" value="1"/>
</dbReference>
<dbReference type="Proteomes" id="UP000708208">
    <property type="component" value="Unassembled WGS sequence"/>
</dbReference>
<comment type="cofactor">
    <cofactor evidence="1">
        <name>Mg(2+)</name>
        <dbReference type="ChEBI" id="CHEBI:18420"/>
    </cofactor>
</comment>
<dbReference type="Pfam" id="PF00293">
    <property type="entry name" value="NUDIX"/>
    <property type="match status" value="1"/>
</dbReference>
<protein>
    <recommendedName>
        <fullName evidence="7">Nudix hydrolase domain-containing protein</fullName>
    </recommendedName>
</protein>
<comment type="caution">
    <text evidence="8">The sequence shown here is derived from an EMBL/GenBank/DDBJ whole genome shotgun (WGS) entry which is preliminary data.</text>
</comment>
<keyword evidence="3" id="KW-0479">Metal-binding</keyword>
<evidence type="ECO:0000313" key="9">
    <source>
        <dbReference type="Proteomes" id="UP000708208"/>
    </source>
</evidence>
<name>A0A8J2JM45_9HEXA</name>
<evidence type="ECO:0000259" key="7">
    <source>
        <dbReference type="PROSITE" id="PS51462"/>
    </source>
</evidence>
<dbReference type="PANTHER" id="PTHR43758">
    <property type="entry name" value="7,8-DIHYDRO-8-OXOGUANINE TRIPHOSPHATASE"/>
    <property type="match status" value="1"/>
</dbReference>
<evidence type="ECO:0000256" key="4">
    <source>
        <dbReference type="ARBA" id="ARBA00022801"/>
    </source>
</evidence>
<evidence type="ECO:0000256" key="2">
    <source>
        <dbReference type="ARBA" id="ARBA00005582"/>
    </source>
</evidence>
<keyword evidence="9" id="KW-1185">Reference proteome</keyword>
<keyword evidence="5" id="KW-0460">Magnesium</keyword>
<sequence length="817" mass="91847">MNLPALFSKQHKVFTLAFIFKAEKVLLGFKKRGFGVGKWNGFGGKLSADETVVQAAIREIEEECGLRVRQEDLKQVAVNHFEFVGNPVVMEVHIFKCDRFEGEVVESEEMLPKWFASSEIPKDEMWIDDEIWYPLLTQGERFRGILEKCKIKPILPPIMSESLRTEMRRYRELAIKVETTLKFKNRPAPTRLSQVPINTTVTLSPNKDNPSVYISESAFTNIASNSTFVSASLPNHVAAQNLTAFDMLSDHYSIKKPTMQFPAFPSSDEESVSSDSFKSDTGVNPSVTYIKLDEDSPIDPPPFFQDPPRDEDYQSEAMSLISLDNEEKHERQEVEEGESNSENHVSGRSSTETYTIEKNYISSDSENNNDTTSGNGNSMRKYFFSPIQSEDSEIVFNSENASTVKTQKHGYFSSPSSPSEHLTEASTISSVTSQASTVESFLSPKSTSSRSSVRKRFYFSSPETDDTPSKISDISNSGSKSSDFVESDSRRSDMTDSRFEKFDISILESKKSEIPKSDSKKPDNTISESKSMLPTRIPSPRKIPLTPTKINLMPDISSPVISPVVKRTVLDIAETPRVVKSPMKKAKNEIEIVPEVNAKSSQSLKVNLATLQSTLQNMSPSVFKAPPDARSPLLKGVVFLDPLFRPKRELRIPPEVSDPEMQPKFARATAAAKGFLVRRLLKTEKIQMIIQTIRDTVELVLKLYEEVPELKVRGWKGVNPEDADLCRRLFQQLTGTCSSFHDVFFKLTTPQRMAIIASDREKRKAKEMKTFLSRSARPTRGPNSQHLRSAGSNNVSRRKISTATVKCLERRMSALHS</sequence>
<dbReference type="CDD" id="cd03427">
    <property type="entry name" value="NUDIX_MTH1_Nudt1"/>
    <property type="match status" value="1"/>
</dbReference>
<feature type="region of interest" description="Disordered" evidence="6">
    <location>
        <begin position="407"/>
        <end position="447"/>
    </location>
</feature>
<evidence type="ECO:0000256" key="1">
    <source>
        <dbReference type="ARBA" id="ARBA00001946"/>
    </source>
</evidence>
<dbReference type="Pfam" id="PF16025">
    <property type="entry name" value="CaM_bind"/>
    <property type="match status" value="1"/>
</dbReference>
<feature type="compositionally biased region" description="Basic and acidic residues" evidence="6">
    <location>
        <begin position="487"/>
        <end position="496"/>
    </location>
</feature>
<dbReference type="GO" id="GO:0005737">
    <property type="term" value="C:cytoplasm"/>
    <property type="evidence" value="ECO:0007669"/>
    <property type="project" value="TreeGrafter"/>
</dbReference>
<dbReference type="PROSITE" id="PS51462">
    <property type="entry name" value="NUDIX"/>
    <property type="match status" value="1"/>
</dbReference>
<feature type="compositionally biased region" description="Low complexity" evidence="6">
    <location>
        <begin position="469"/>
        <end position="482"/>
    </location>
</feature>
<feature type="region of interest" description="Disordered" evidence="6">
    <location>
        <begin position="265"/>
        <end position="314"/>
    </location>
</feature>
<dbReference type="PANTHER" id="PTHR43758:SF2">
    <property type="entry name" value="OXIDIZED PURINE NUCLEOSIDE TRIPHOSPHATE HYDROLASE"/>
    <property type="match status" value="1"/>
</dbReference>
<feature type="region of interest" description="Disordered" evidence="6">
    <location>
        <begin position="513"/>
        <end position="543"/>
    </location>
</feature>
<dbReference type="EMBL" id="CAJVCH010042592">
    <property type="protein sequence ID" value="CAG7716984.1"/>
    <property type="molecule type" value="Genomic_DNA"/>
</dbReference>
<evidence type="ECO:0000256" key="6">
    <source>
        <dbReference type="SAM" id="MobiDB-lite"/>
    </source>
</evidence>
<evidence type="ECO:0000313" key="8">
    <source>
        <dbReference type="EMBL" id="CAG7716984.1"/>
    </source>
</evidence>
<evidence type="ECO:0000256" key="5">
    <source>
        <dbReference type="ARBA" id="ARBA00022842"/>
    </source>
</evidence>
<feature type="compositionally biased region" description="Polar residues" evidence="6">
    <location>
        <begin position="340"/>
        <end position="356"/>
    </location>
</feature>
<proteinExistence type="inferred from homology"/>
<comment type="similarity">
    <text evidence="2">Belongs to the Nudix hydrolase family.</text>
</comment>
<feature type="compositionally biased region" description="Polar residues" evidence="6">
    <location>
        <begin position="413"/>
        <end position="439"/>
    </location>
</feature>
<dbReference type="AlphaFoldDB" id="A0A8J2JM45"/>
<dbReference type="InterPro" id="IPR020084">
    <property type="entry name" value="NUDIX_hydrolase_CS"/>
</dbReference>
<organism evidence="8 9">
    <name type="scientific">Allacma fusca</name>
    <dbReference type="NCBI Taxonomy" id="39272"/>
    <lineage>
        <taxon>Eukaryota</taxon>
        <taxon>Metazoa</taxon>
        <taxon>Ecdysozoa</taxon>
        <taxon>Arthropoda</taxon>
        <taxon>Hexapoda</taxon>
        <taxon>Collembola</taxon>
        <taxon>Symphypleona</taxon>
        <taxon>Sminthuridae</taxon>
        <taxon>Allacma</taxon>
    </lineage>
</organism>
<evidence type="ECO:0000256" key="3">
    <source>
        <dbReference type="ARBA" id="ARBA00022723"/>
    </source>
</evidence>
<feature type="compositionally biased region" description="Low complexity" evidence="6">
    <location>
        <begin position="362"/>
        <end position="378"/>
    </location>
</feature>
<feature type="region of interest" description="Disordered" evidence="6">
    <location>
        <begin position="459"/>
        <end position="496"/>
    </location>
</feature>
<feature type="region of interest" description="Disordered" evidence="6">
    <location>
        <begin position="327"/>
        <end position="379"/>
    </location>
</feature>
<dbReference type="GO" id="GO:0042262">
    <property type="term" value="P:DNA protection"/>
    <property type="evidence" value="ECO:0007669"/>
    <property type="project" value="TreeGrafter"/>
</dbReference>
<dbReference type="InterPro" id="IPR000086">
    <property type="entry name" value="NUDIX_hydrolase_dom"/>
</dbReference>
<feature type="region of interest" description="Disordered" evidence="6">
    <location>
        <begin position="773"/>
        <end position="797"/>
    </location>
</feature>
<dbReference type="GO" id="GO:0008413">
    <property type="term" value="F:8-oxo-7,8-dihydroguanosine triphosphate pyrophosphatase activity"/>
    <property type="evidence" value="ECO:0007669"/>
    <property type="project" value="TreeGrafter"/>
</dbReference>
<gene>
    <name evidence="8" type="ORF">AFUS01_LOCUS6463</name>
</gene>
<feature type="compositionally biased region" description="Polar residues" evidence="6">
    <location>
        <begin position="781"/>
        <end position="795"/>
    </location>
</feature>
<dbReference type="OrthoDB" id="408303at2759"/>
<feature type="compositionally biased region" description="Basic and acidic residues" evidence="6">
    <location>
        <begin position="513"/>
        <end position="523"/>
    </location>
</feature>
<feature type="domain" description="Nudix hydrolase" evidence="7">
    <location>
        <begin position="9"/>
        <end position="140"/>
    </location>
</feature>